<feature type="transmembrane region" description="Helical" evidence="11">
    <location>
        <begin position="92"/>
        <end position="120"/>
    </location>
</feature>
<evidence type="ECO:0000256" key="11">
    <source>
        <dbReference type="SAM" id="Phobius"/>
    </source>
</evidence>
<evidence type="ECO:0000256" key="4">
    <source>
        <dbReference type="ARBA" id="ARBA00022723"/>
    </source>
</evidence>
<evidence type="ECO:0000256" key="10">
    <source>
        <dbReference type="ARBA" id="ARBA00023136"/>
    </source>
</evidence>
<dbReference type="GO" id="GO:0006811">
    <property type="term" value="P:monoatomic ion transport"/>
    <property type="evidence" value="ECO:0007669"/>
    <property type="project" value="UniProtKB-KW"/>
</dbReference>
<evidence type="ECO:0000256" key="1">
    <source>
        <dbReference type="ARBA" id="ARBA00004141"/>
    </source>
</evidence>
<feature type="transmembrane region" description="Helical" evidence="11">
    <location>
        <begin position="303"/>
        <end position="322"/>
    </location>
</feature>
<dbReference type="Pfam" id="PF08030">
    <property type="entry name" value="NAD_binding_6"/>
    <property type="match status" value="1"/>
</dbReference>
<dbReference type="SUPFAM" id="SSF52343">
    <property type="entry name" value="Ferredoxin reductase-like, C-terminal NADP-linked domain"/>
    <property type="match status" value="1"/>
</dbReference>
<feature type="transmembrane region" description="Helical" evidence="11">
    <location>
        <begin position="141"/>
        <end position="158"/>
    </location>
</feature>
<evidence type="ECO:0000256" key="2">
    <source>
        <dbReference type="ARBA" id="ARBA00022617"/>
    </source>
</evidence>
<dbReference type="EMBL" id="FWEW01001418">
    <property type="protein sequence ID" value="SLM37102.1"/>
    <property type="molecule type" value="Genomic_DNA"/>
</dbReference>
<reference evidence="14" key="1">
    <citation type="submission" date="2017-03" db="EMBL/GenBank/DDBJ databases">
        <authorList>
            <person name="Sharma R."/>
            <person name="Thines M."/>
        </authorList>
    </citation>
    <scope>NUCLEOTIDE SEQUENCE [LARGE SCALE GENOMIC DNA]</scope>
</reference>
<feature type="transmembrane region" description="Helical" evidence="11">
    <location>
        <begin position="408"/>
        <end position="430"/>
    </location>
</feature>
<comment type="subcellular location">
    <subcellularLocation>
        <location evidence="1">Membrane</location>
        <topology evidence="1">Multi-pass membrane protein</topology>
    </subcellularLocation>
</comment>
<keyword evidence="3 11" id="KW-0812">Transmembrane</keyword>
<dbReference type="GO" id="GO:0016175">
    <property type="term" value="F:superoxide-generating NAD(P)H oxidase activity"/>
    <property type="evidence" value="ECO:0007669"/>
    <property type="project" value="TreeGrafter"/>
</dbReference>
<dbReference type="InterPro" id="IPR050369">
    <property type="entry name" value="RBOH/FRE"/>
</dbReference>
<evidence type="ECO:0000259" key="12">
    <source>
        <dbReference type="PROSITE" id="PS51384"/>
    </source>
</evidence>
<evidence type="ECO:0000256" key="5">
    <source>
        <dbReference type="ARBA" id="ARBA00022982"/>
    </source>
</evidence>
<dbReference type="InterPro" id="IPR013130">
    <property type="entry name" value="Fe3_Rdtase_TM_dom"/>
</dbReference>
<dbReference type="InterPro" id="IPR017927">
    <property type="entry name" value="FAD-bd_FR_type"/>
</dbReference>
<keyword evidence="6 11" id="KW-1133">Transmembrane helix</keyword>
<dbReference type="Pfam" id="PF08022">
    <property type="entry name" value="FAD_binding_8"/>
    <property type="match status" value="1"/>
</dbReference>
<dbReference type="Gene3D" id="2.40.30.10">
    <property type="entry name" value="Translation factors"/>
    <property type="match status" value="1"/>
</dbReference>
<dbReference type="InterPro" id="IPR039261">
    <property type="entry name" value="FNR_nucleotide-bd"/>
</dbReference>
<dbReference type="SFLD" id="SFLDS00052">
    <property type="entry name" value="Ferric_Reductase_Domain"/>
    <property type="match status" value="1"/>
</dbReference>
<evidence type="ECO:0000256" key="7">
    <source>
        <dbReference type="ARBA" id="ARBA00023002"/>
    </source>
</evidence>
<accession>A0A1W5D2C2</accession>
<dbReference type="SFLD" id="SFLDG01168">
    <property type="entry name" value="Ferric_reductase_subgroup_(FRE"/>
    <property type="match status" value="1"/>
</dbReference>
<keyword evidence="7" id="KW-0560">Oxidoreductase</keyword>
<dbReference type="CDD" id="cd06186">
    <property type="entry name" value="NOX_Duox_like_FAD_NADP"/>
    <property type="match status" value="1"/>
</dbReference>
<dbReference type="SUPFAM" id="SSF63380">
    <property type="entry name" value="Riboflavin synthase domain-like"/>
    <property type="match status" value="1"/>
</dbReference>
<feature type="transmembrane region" description="Helical" evidence="11">
    <location>
        <begin position="215"/>
        <end position="234"/>
    </location>
</feature>
<dbReference type="InterPro" id="IPR013121">
    <property type="entry name" value="Fe_red_NAD-bd_6"/>
</dbReference>
<dbReference type="SFLD" id="SFLDG01169">
    <property type="entry name" value="NADPH_oxidase_subgroup_(NOX)"/>
    <property type="match status" value="1"/>
</dbReference>
<dbReference type="Pfam" id="PF01794">
    <property type="entry name" value="Ferric_reduct"/>
    <property type="match status" value="1"/>
</dbReference>
<dbReference type="GO" id="GO:0006952">
    <property type="term" value="P:defense response"/>
    <property type="evidence" value="ECO:0007669"/>
    <property type="project" value="TreeGrafter"/>
</dbReference>
<proteinExistence type="predicted"/>
<dbReference type="InterPro" id="IPR017938">
    <property type="entry name" value="Riboflavin_synthase-like_b-brl"/>
</dbReference>
<keyword evidence="9" id="KW-0813">Transport</keyword>
<name>A0A1W5D2C2_9LECA</name>
<evidence type="ECO:0000313" key="14">
    <source>
        <dbReference type="Proteomes" id="UP000192927"/>
    </source>
</evidence>
<feature type="transmembrane region" description="Helical" evidence="11">
    <location>
        <begin position="52"/>
        <end position="72"/>
    </location>
</feature>
<dbReference type="PRINTS" id="PR00466">
    <property type="entry name" value="GP91PHOX"/>
</dbReference>
<keyword evidence="14" id="KW-1185">Reference proteome</keyword>
<evidence type="ECO:0000256" key="9">
    <source>
        <dbReference type="ARBA" id="ARBA00023065"/>
    </source>
</evidence>
<dbReference type="InterPro" id="IPR000778">
    <property type="entry name" value="Cyt_b245_heavy_chain"/>
</dbReference>
<feature type="transmembrane region" description="Helical" evidence="11">
    <location>
        <begin position="246"/>
        <end position="264"/>
    </location>
</feature>
<evidence type="ECO:0000256" key="3">
    <source>
        <dbReference type="ARBA" id="ARBA00022692"/>
    </source>
</evidence>
<keyword evidence="9" id="KW-0406">Ion transport</keyword>
<evidence type="ECO:0000313" key="13">
    <source>
        <dbReference type="EMBL" id="SLM37102.1"/>
    </source>
</evidence>
<dbReference type="PANTHER" id="PTHR11972:SF153">
    <property type="entry name" value="SUPEROXIDE-GENERATING NADPH OXIDASE HEAVY CHAIN SUBUNIT A"/>
    <property type="match status" value="1"/>
</dbReference>
<dbReference type="FunFam" id="3.40.50.80:FF:000004">
    <property type="entry name" value="NADPH oxidase isoform 2"/>
    <property type="match status" value="1"/>
</dbReference>
<sequence length="570" mass="65277">MSDKANIWSGANERSRWPPLTRLLMSGEMGAESPRNLVWREKLDRWMVNEGYWRLFMALFVTVQGMVFAFAFMNYHLKDNLTNARATFGTTYAIASAAALVLHFDIALLLLPVCRTLISLARQIPLNGIIRFDKNITFHKLVAWSICFFTVVHVVAHWNNLAQLSAKNNQGFRGFVLANFATGPGWSGYVMLVALIAIVVTSVKKARRANHERFWYTHHLFIVFFIFWSVHGAFCMIKPDAPPFCAGTGAFWEYWMYSGFIYLLERIAREMRGRHKTFISKVIQHPNSVVEIQIKKEKTKRKAGQYIFLCCPEVSLFQFHPFTLTSAPEEDYLSVHIRCVGHFTKTLAAAVGCNFDRHGEKDYSTVVGINRSGSGQLDIDPSIRRILPRVYIDGPFGSASEDVFKYEIAVLVGAGIGVTPFASILKSVWYRMHYPQKKTRLRKVYFFWVCREFGSFEWFRSLLMAIEAQDMDNHIEIYTYLTADIRVDDAINILIDDVNADRGAITGLRLPTTFGRPNWDAIFRCIRKIHSPAEAGVFFCGPKALGSQLHLKCRMYSEPAFRFVYGKENF</sequence>
<dbReference type="PROSITE" id="PS51384">
    <property type="entry name" value="FAD_FR"/>
    <property type="match status" value="1"/>
</dbReference>
<feature type="domain" description="FAD-binding FR-type" evidence="12">
    <location>
        <begin position="272"/>
        <end position="402"/>
    </location>
</feature>
<organism evidence="13 14">
    <name type="scientific">Lasallia pustulata</name>
    <dbReference type="NCBI Taxonomy" id="136370"/>
    <lineage>
        <taxon>Eukaryota</taxon>
        <taxon>Fungi</taxon>
        <taxon>Dikarya</taxon>
        <taxon>Ascomycota</taxon>
        <taxon>Pezizomycotina</taxon>
        <taxon>Lecanoromycetes</taxon>
        <taxon>OSLEUM clade</taxon>
        <taxon>Umbilicariomycetidae</taxon>
        <taxon>Umbilicariales</taxon>
        <taxon>Umbilicariaceae</taxon>
        <taxon>Lasallia</taxon>
    </lineage>
</organism>
<dbReference type="AlphaFoldDB" id="A0A1W5D2C2"/>
<feature type="transmembrane region" description="Helical" evidence="11">
    <location>
        <begin position="186"/>
        <end position="203"/>
    </location>
</feature>
<dbReference type="Gene3D" id="3.40.50.80">
    <property type="entry name" value="Nucleotide-binding domain of ferredoxin-NADP reductase (FNR) module"/>
    <property type="match status" value="1"/>
</dbReference>
<dbReference type="Proteomes" id="UP000192927">
    <property type="component" value="Unassembled WGS sequence"/>
</dbReference>
<dbReference type="InterPro" id="IPR013112">
    <property type="entry name" value="FAD-bd_8"/>
</dbReference>
<evidence type="ECO:0000256" key="6">
    <source>
        <dbReference type="ARBA" id="ARBA00022989"/>
    </source>
</evidence>
<dbReference type="GO" id="GO:0042554">
    <property type="term" value="P:superoxide anion generation"/>
    <property type="evidence" value="ECO:0007669"/>
    <property type="project" value="TreeGrafter"/>
</dbReference>
<keyword evidence="5" id="KW-0249">Electron transport</keyword>
<dbReference type="PANTHER" id="PTHR11972">
    <property type="entry name" value="NADPH OXIDASE"/>
    <property type="match status" value="1"/>
</dbReference>
<keyword evidence="4" id="KW-0479">Metal-binding</keyword>
<keyword evidence="8" id="KW-0408">Iron</keyword>
<evidence type="ECO:0000256" key="8">
    <source>
        <dbReference type="ARBA" id="ARBA00023004"/>
    </source>
</evidence>
<protein>
    <submittedName>
        <fullName evidence="13">Nadph oxidase</fullName>
    </submittedName>
</protein>
<keyword evidence="10 11" id="KW-0472">Membrane</keyword>
<dbReference type="GO" id="GO:0046872">
    <property type="term" value="F:metal ion binding"/>
    <property type="evidence" value="ECO:0007669"/>
    <property type="project" value="UniProtKB-KW"/>
</dbReference>
<keyword evidence="2" id="KW-0349">Heme</keyword>
<dbReference type="GO" id="GO:0043020">
    <property type="term" value="C:NADPH oxidase complex"/>
    <property type="evidence" value="ECO:0007669"/>
    <property type="project" value="TreeGrafter"/>
</dbReference>